<dbReference type="Proteomes" id="UP001589750">
    <property type="component" value="Unassembled WGS sequence"/>
</dbReference>
<organism evidence="1 2">
    <name type="scientific">Nocardioides plantarum</name>
    <dbReference type="NCBI Taxonomy" id="29299"/>
    <lineage>
        <taxon>Bacteria</taxon>
        <taxon>Bacillati</taxon>
        <taxon>Actinomycetota</taxon>
        <taxon>Actinomycetes</taxon>
        <taxon>Propionibacteriales</taxon>
        <taxon>Nocardioidaceae</taxon>
        <taxon>Nocardioides</taxon>
    </lineage>
</organism>
<reference evidence="1 2" key="1">
    <citation type="submission" date="2024-09" db="EMBL/GenBank/DDBJ databases">
        <authorList>
            <person name="Sun Q."/>
            <person name="Mori K."/>
        </authorList>
    </citation>
    <scope>NUCLEOTIDE SEQUENCE [LARGE SCALE GENOMIC DNA]</scope>
    <source>
        <strain evidence="1 2">JCM 9626</strain>
    </source>
</reference>
<gene>
    <name evidence="1" type="ORF">ACFFRI_16930</name>
</gene>
<proteinExistence type="predicted"/>
<sequence length="456" mass="50685">MTAPDDSHDDSHDDRVTPDRAEVIVSVLADAFAPLMEADPTAFRAKFRTMARDPHAFYRGTACLFFHDLVGEREGREADPFATGAAGRIWVHGDLHVENFGTYLDADGRLVFDVNDFDEAYLGRFTWDLQRFAASLALMGWQKALPVDDVARLTETYVRAYLDQVRAYVESQDDDDFSLDLTTTSGPIHGALVTARRRRRADLLDANTVEVDGVRRFADHPSVRRLEDDEHARVVAAFETYLATIPPRRRSDRDLFYEVRDVVGKSGFGIGSAGLPAYNVLVEGYSQALDNDVLLSMKQANVPAVSRFVDTGDVERYFEHEGHRTVVSQRALQVHTDPLLGYTEIDGVGYVVAEVSPYEVDLDWSGLTEPADIEDVVGLLGRATAKIHCASDEDSDEDLVEIQVEDAITEAVAGREDDLVAWITRFGASYAERVREDHACFVQAFRDGRIGVTATA</sequence>
<protein>
    <submittedName>
        <fullName evidence="1">DUF2252 domain-containing protein</fullName>
    </submittedName>
</protein>
<accession>A0ABV5KDD0</accession>
<comment type="caution">
    <text evidence="1">The sequence shown here is derived from an EMBL/GenBank/DDBJ whole genome shotgun (WGS) entry which is preliminary data.</text>
</comment>
<dbReference type="InterPro" id="IPR018721">
    <property type="entry name" value="DUF2252"/>
</dbReference>
<keyword evidence="2" id="KW-1185">Reference proteome</keyword>
<evidence type="ECO:0000313" key="2">
    <source>
        <dbReference type="Proteomes" id="UP001589750"/>
    </source>
</evidence>
<evidence type="ECO:0000313" key="1">
    <source>
        <dbReference type="EMBL" id="MFB9314744.1"/>
    </source>
</evidence>
<dbReference type="Pfam" id="PF10009">
    <property type="entry name" value="DUF2252"/>
    <property type="match status" value="1"/>
</dbReference>
<dbReference type="PANTHER" id="PTHR39441:SF1">
    <property type="entry name" value="DUF2252 DOMAIN-CONTAINING PROTEIN"/>
    <property type="match status" value="1"/>
</dbReference>
<dbReference type="EMBL" id="JBHMDG010000024">
    <property type="protein sequence ID" value="MFB9314744.1"/>
    <property type="molecule type" value="Genomic_DNA"/>
</dbReference>
<name>A0ABV5KDD0_9ACTN</name>
<dbReference type="PANTHER" id="PTHR39441">
    <property type="entry name" value="DUF2252 DOMAIN-CONTAINING PROTEIN"/>
    <property type="match status" value="1"/>
</dbReference>
<dbReference type="RefSeq" id="WP_140010654.1">
    <property type="nucleotide sequence ID" value="NZ_JBHMDG010000024.1"/>
</dbReference>